<comment type="subcellular location">
    <subcellularLocation>
        <location evidence="1">Cell membrane</location>
    </subcellularLocation>
    <subcellularLocation>
        <location evidence="2 15">Cytoplasm</location>
        <location evidence="2 15">Cytosol</location>
    </subcellularLocation>
</comment>
<dbReference type="RefSeq" id="XP_025740053.1">
    <property type="nucleotide sequence ID" value="XM_025884268.1"/>
</dbReference>
<dbReference type="PANTHER" id="PTHR12750">
    <property type="entry name" value="DIPHOSPHOINOSITOL PENTAKISPHOSPHATE KINASE"/>
    <property type="match status" value="1"/>
</dbReference>
<evidence type="ECO:0000256" key="11">
    <source>
        <dbReference type="ARBA" id="ARBA00023136"/>
    </source>
</evidence>
<dbReference type="InterPro" id="IPR040557">
    <property type="entry name" value="VIP1_N"/>
</dbReference>
<evidence type="ECO:0000256" key="9">
    <source>
        <dbReference type="ARBA" id="ARBA00022777"/>
    </source>
</evidence>
<keyword evidence="9 15" id="KW-0418">Kinase</keyword>
<reference evidence="19" key="2">
    <citation type="submission" date="2025-08" db="UniProtKB">
        <authorList>
            <consortium name="RefSeq"/>
        </authorList>
    </citation>
    <scope>IDENTIFICATION</scope>
    <source>
        <tissue evidence="19">Blood</tissue>
    </source>
</reference>
<evidence type="ECO:0000259" key="17">
    <source>
        <dbReference type="Pfam" id="PF18086"/>
    </source>
</evidence>
<sequence length="1414" mass="157307">MWSLPASEGESATAHFFLGAGDEGLGTRGIGMRTEESDSELLEDEEDEVPPEPQIIVGICAMTKKSKSKPMTQILERLCRFDYLTVIILGEDVILNEPVENWPSCHCLISFHSKGFPLDKAVAYSKLRNPFLINDLAMQYYIQDRREVYRILQEEGIDLPRYAVLNRDPARPEECNLIEGEDQVEVNGAVFPKPFVEKPVSAEDHNVYIYYPSSAGGGSQRLFRKIGSRSSVYSPESSVRKTGSYIYEEFMPTDGTDVKVYTVGPDYAHAEARKSPALDGKVERDSEGKEIRYPVMLTAMEKLVARKVCVAFKQTVCGFDLLRANGHSFVCDVNGFSFVKNSMKYYDDCAKILGNTIMRELAPQFQIPWSIPTEAEDIPIVPTTSGTMMELRCVIAIIRHGDRTPKQKMKMEVTHPRFFSLFEKHGGYKTGKLKLKRPEQLQEVLDITRLLLAELEKEPGGEIEEKTGKLEQLKSVLEMYGHFSGINRKVQLTYYPHGVKATNEGQDPQREALAPSLLLVLKWGGELTPAGRVQAEELGRAFRCMYPGGQGDYAGFPGCGLLRLHSTFRHDLKIYASDEGRVQMTAAAFAKGLLALEGELTPILVQMVKSANMNGLLDSDGDSLSSCQHRVKARLHHILQQDAPFGPEDYDQLAPTGSTSLLNSMAVIQNPVKVCDQVFALIENLTYQIRERMQDPKSVDLQLYHSETLELMLQRWSKLERDFRQKSGRYDISKIPDIYDCVKYDVQHNGSLGLQGTAELLRLSKALADVVIPQEYGISREEKLEIAVGFCLPLLRKILLDLQRTHEDESVNKLHPLYSRGVLSPGRHVRTRLYFTSESHVHSLLSVFRYGGLLDETQDAQWQRALAYLSAISELNYMTQIVIMLYEDNTRDPLSEERFHVELHFSPGVKGVEEEGSAPTGCGFRPASSENEEMKTDQGSMENLCPGKASDEPDRALQTSPQPPEGPGLPRRSPLIRNRKAGSMEVLSETSSSRPGGYRLFSSARPPTEMKQSGLGFEGCSMVPTIYPLETLHNALSLHQVSEFLSRVCQRHTDAQAQASAALFDSMHSNQASDSPFSPPRTLHSPTLQLRQRSEKPPWYSSGPSSTVSSAGPSSPTAVDGNCPFGFSDQPSLSSHMIEERQSLGILLRNGEQELPIEGVQEPFEPSQASQEPPVETSQPCQEVAEEISQTCQEVPDISQSCQEVPDISQPCQEVPDISQPCQENHDNIDQTCQEVPQIHQPCQKAGQLCQKISEEAFQFCQENPEEISQPSQEVPVEVGRLAHGFPVGIGGLVQEIHVEGGKPAQETPEELSQPCQEFFAEVGRLALEASAINLLSQDIPEVNKPSQEFLGEDDLQVQEVPEVNQQSWVVPEVTDQLPGEDTPQAQYPSSDPNPQSQSLAGDQYSPLPPATCD</sequence>
<keyword evidence="11" id="KW-0472">Membrane</keyword>
<comment type="function">
    <text evidence="15">Bifunctional inositol kinase that acts in concert with the IP6K kinases to synthesize the diphosphate group-containing inositol pyrophosphates diphosphoinositol pentakisphosphate, PP-InsP5, and bis-diphosphoinositol tetrakisphosphate, (PP)2-InsP4. PP-InsP5 and (PP)2-InsP4, also respectively called InsP7 and InsP8, may regulate a variety of cellular processes, including apoptosis, vesicle trafficking, cytoskeletal dynamics, and exocytosis. Phosphorylates inositol hexakisphosphate (InsP6).</text>
</comment>
<dbReference type="Pfam" id="PF00328">
    <property type="entry name" value="His_Phos_2"/>
    <property type="match status" value="1"/>
</dbReference>
<dbReference type="FunFam" id="3.30.470.20:FF:000003">
    <property type="entry name" value="Inositol hexakisphosphate and diphosphoinositol-pentakisphosphate kinase"/>
    <property type="match status" value="1"/>
</dbReference>
<dbReference type="InterPro" id="IPR000560">
    <property type="entry name" value="His_Pase_clade-2"/>
</dbReference>
<organism evidence="18 19">
    <name type="scientific">Callorhinus ursinus</name>
    <name type="common">Northern fur seal</name>
    <dbReference type="NCBI Taxonomy" id="34884"/>
    <lineage>
        <taxon>Eukaryota</taxon>
        <taxon>Metazoa</taxon>
        <taxon>Chordata</taxon>
        <taxon>Craniata</taxon>
        <taxon>Vertebrata</taxon>
        <taxon>Euteleostomi</taxon>
        <taxon>Mammalia</taxon>
        <taxon>Eutheria</taxon>
        <taxon>Laurasiatheria</taxon>
        <taxon>Carnivora</taxon>
        <taxon>Caniformia</taxon>
        <taxon>Pinnipedia</taxon>
        <taxon>Otariidae</taxon>
        <taxon>Callorhinus</taxon>
    </lineage>
</organism>
<comment type="similarity">
    <text evidence="3 15">Belongs to the histidine acid phosphatase family. VIP1 subfamily.</text>
</comment>
<evidence type="ECO:0000256" key="3">
    <source>
        <dbReference type="ARBA" id="ARBA00005609"/>
    </source>
</evidence>
<evidence type="ECO:0000313" key="19">
    <source>
        <dbReference type="RefSeq" id="XP_025740053.1"/>
    </source>
</evidence>
<evidence type="ECO:0000256" key="5">
    <source>
        <dbReference type="ARBA" id="ARBA00022490"/>
    </source>
</evidence>
<evidence type="ECO:0000256" key="2">
    <source>
        <dbReference type="ARBA" id="ARBA00004514"/>
    </source>
</evidence>
<comment type="catalytic activity">
    <reaction evidence="12">
        <text>5-diphospho-1D-myo-inositol 1,2,3,4,6-pentakisphosphate + ATP + H(+) = 1,5-bis(diphospho)-1D-myo-inositol 2,3,4,6-tetrakisphosphate + ADP</text>
        <dbReference type="Rhea" id="RHEA:10276"/>
        <dbReference type="ChEBI" id="CHEBI:15378"/>
        <dbReference type="ChEBI" id="CHEBI:30616"/>
        <dbReference type="ChEBI" id="CHEBI:58628"/>
        <dbReference type="ChEBI" id="CHEBI:77983"/>
        <dbReference type="ChEBI" id="CHEBI:456216"/>
        <dbReference type="EC" id="2.7.4.24"/>
    </reaction>
    <physiologicalReaction direction="left-to-right" evidence="12">
        <dbReference type="Rhea" id="RHEA:10277"/>
    </physiologicalReaction>
</comment>
<evidence type="ECO:0000256" key="4">
    <source>
        <dbReference type="ARBA" id="ARBA00022475"/>
    </source>
</evidence>
<proteinExistence type="inferred from homology"/>
<dbReference type="GO" id="GO:0032958">
    <property type="term" value="P:inositol phosphate biosynthetic process"/>
    <property type="evidence" value="ECO:0007669"/>
    <property type="project" value="TreeGrafter"/>
</dbReference>
<dbReference type="InterPro" id="IPR029033">
    <property type="entry name" value="His_PPase_superfam"/>
</dbReference>
<evidence type="ECO:0000256" key="14">
    <source>
        <dbReference type="ARBA" id="ARBA00037056"/>
    </source>
</evidence>
<keyword evidence="4" id="KW-1003">Cell membrane</keyword>
<dbReference type="Gene3D" id="3.40.50.11950">
    <property type="match status" value="1"/>
</dbReference>
<feature type="region of interest" description="Disordered" evidence="16">
    <location>
        <begin position="1373"/>
        <end position="1414"/>
    </location>
</feature>
<evidence type="ECO:0000256" key="7">
    <source>
        <dbReference type="ARBA" id="ARBA00022679"/>
    </source>
</evidence>
<dbReference type="PROSITE" id="PS00616">
    <property type="entry name" value="HIS_ACID_PHOSPHAT_1"/>
    <property type="match status" value="1"/>
</dbReference>
<evidence type="ECO:0000256" key="13">
    <source>
        <dbReference type="ARBA" id="ARBA00034629"/>
    </source>
</evidence>
<dbReference type="Gene3D" id="3.30.470.20">
    <property type="entry name" value="ATP-grasp fold, B domain"/>
    <property type="match status" value="1"/>
</dbReference>
<evidence type="ECO:0000256" key="10">
    <source>
        <dbReference type="ARBA" id="ARBA00022840"/>
    </source>
</evidence>
<dbReference type="CDD" id="cd07061">
    <property type="entry name" value="HP_HAP_like"/>
    <property type="match status" value="1"/>
</dbReference>
<dbReference type="PANTHER" id="PTHR12750:SF11">
    <property type="entry name" value="INOSITOL HEXAKISPHOSPHATE AND DIPHOSPHOINOSITOL-PENTAKISPHOSPHATE KINASE 1"/>
    <property type="match status" value="1"/>
</dbReference>
<dbReference type="GO" id="GO:0033857">
    <property type="term" value="F:5-diphosphoinositol pentakisphosphate 1-kinase activity"/>
    <property type="evidence" value="ECO:0007669"/>
    <property type="project" value="TreeGrafter"/>
</dbReference>
<dbReference type="Pfam" id="PF18086">
    <property type="entry name" value="PPIP5K2_N"/>
    <property type="match status" value="1"/>
</dbReference>
<feature type="region of interest" description="Disordered" evidence="16">
    <location>
        <begin position="1090"/>
        <end position="1132"/>
    </location>
</feature>
<gene>
    <name evidence="19" type="primary">PPIP5K1</name>
</gene>
<evidence type="ECO:0000256" key="8">
    <source>
        <dbReference type="ARBA" id="ARBA00022741"/>
    </source>
</evidence>
<dbReference type="CTD" id="9677"/>
<dbReference type="GO" id="GO:0005524">
    <property type="term" value="F:ATP binding"/>
    <property type="evidence" value="ECO:0007669"/>
    <property type="project" value="UniProtKB-KW"/>
</dbReference>
<dbReference type="GeneID" id="112833234"/>
<reference key="1">
    <citation type="submission" date="2019-01" db="UniProtKB">
        <authorList>
            <consortium name="RefSeq"/>
        </authorList>
    </citation>
    <scope>IDENTIFICATION</scope>
</reference>
<keyword evidence="7 15" id="KW-0808">Transferase</keyword>
<keyword evidence="8 15" id="KW-0547">Nucleotide-binding</keyword>
<comment type="function">
    <text evidence="14">Bifunctional inositol kinase that acts in concert with the IP6K kinases IP6K1, IP6K2 and IP6K3 to synthesize the diphosphate group-containing inositol pyrophosphates diphosphoinositol pentakisphosphate, PP-InsP5, and bis-diphosphoinositol tetrakisphosphate, (PP)2-InsP4. PP-InsP5 and (PP)2-InsP4, also respectively called InsP7 and InsP8, regulate a variety of cellular processes, including apoptosis, vesicle trafficking, cytoskeletal dynamics, exocytosis, insulin signaling and neutrophil activation. Phosphorylates inositol hexakisphosphate (InsP6) at position 1 to produce PP-InsP5 which is in turn phosphorylated by IP6Ks to produce (PP)2-InsP4. Alternatively, phosphorylates PP-InsP5 at position 1, produced by IP6Ks from InsP6, to produce (PP)2-InsP4. Activated when cells are exposed to hyperosmotic stress.</text>
</comment>
<feature type="region of interest" description="Disordered" evidence="16">
    <location>
        <begin position="910"/>
        <end position="1012"/>
    </location>
</feature>
<dbReference type="EC" id="2.7.4.24" evidence="15"/>
<dbReference type="SUPFAM" id="SSF53254">
    <property type="entry name" value="Phosphoglycerate mutase-like"/>
    <property type="match status" value="1"/>
</dbReference>
<evidence type="ECO:0000256" key="1">
    <source>
        <dbReference type="ARBA" id="ARBA00004236"/>
    </source>
</evidence>
<dbReference type="Proteomes" id="UP000286641">
    <property type="component" value="Unplaced"/>
</dbReference>
<keyword evidence="18" id="KW-1185">Reference proteome</keyword>
<evidence type="ECO:0000256" key="12">
    <source>
        <dbReference type="ARBA" id="ARBA00033696"/>
    </source>
</evidence>
<comment type="catalytic activity">
    <reaction evidence="13">
        <text>1D-myo-inositol hexakisphosphate + ATP = 1-diphospho-1D-myo-inositol 2,3,4,5,6-pentakisphosphate + ADP</text>
        <dbReference type="Rhea" id="RHEA:37459"/>
        <dbReference type="ChEBI" id="CHEBI:30616"/>
        <dbReference type="ChEBI" id="CHEBI:58130"/>
        <dbReference type="ChEBI" id="CHEBI:74946"/>
        <dbReference type="ChEBI" id="CHEBI:456216"/>
        <dbReference type="EC" id="2.7.4.24"/>
    </reaction>
    <physiologicalReaction direction="left-to-right" evidence="13">
        <dbReference type="Rhea" id="RHEA:37460"/>
    </physiologicalReaction>
</comment>
<dbReference type="SUPFAM" id="SSF56059">
    <property type="entry name" value="Glutathione synthetase ATP-binding domain-like"/>
    <property type="match status" value="1"/>
</dbReference>
<feature type="compositionally biased region" description="Polar residues" evidence="16">
    <location>
        <begin position="1384"/>
        <end position="1401"/>
    </location>
</feature>
<keyword evidence="10 15" id="KW-0067">ATP-binding</keyword>
<protein>
    <recommendedName>
        <fullName evidence="15">Inositol hexakisphosphate and diphosphoinositol-pentakisphosphate kinase</fullName>
        <ecNumber evidence="15">2.7.4.24</ecNumber>
    </recommendedName>
</protein>
<evidence type="ECO:0000313" key="18">
    <source>
        <dbReference type="Proteomes" id="UP000286641"/>
    </source>
</evidence>
<feature type="compositionally biased region" description="Low complexity" evidence="16">
    <location>
        <begin position="1101"/>
        <end position="1119"/>
    </location>
</feature>
<keyword evidence="5 15" id="KW-0963">Cytoplasm</keyword>
<dbReference type="GO" id="GO:0005829">
    <property type="term" value="C:cytosol"/>
    <property type="evidence" value="ECO:0007669"/>
    <property type="project" value="UniProtKB-SubCell"/>
</dbReference>
<dbReference type="GO" id="GO:0005886">
    <property type="term" value="C:plasma membrane"/>
    <property type="evidence" value="ECO:0007669"/>
    <property type="project" value="UniProtKB-SubCell"/>
</dbReference>
<dbReference type="FunFam" id="3.40.50.11950:FF:000001">
    <property type="entry name" value="Inositol hexakisphosphate and diphosphoinositol-pentakisphosphate kinase"/>
    <property type="match status" value="1"/>
</dbReference>
<dbReference type="Gene3D" id="3.40.50.1240">
    <property type="entry name" value="Phosphoglycerate mutase-like"/>
    <property type="match status" value="1"/>
</dbReference>
<evidence type="ECO:0000256" key="16">
    <source>
        <dbReference type="SAM" id="MobiDB-lite"/>
    </source>
</evidence>
<dbReference type="GO" id="GO:0052723">
    <property type="term" value="F:inositol hexakisphosphate 1-kinase activity"/>
    <property type="evidence" value="ECO:0007669"/>
    <property type="project" value="RHEA"/>
</dbReference>
<keyword evidence="6" id="KW-0597">Phosphoprotein</keyword>
<evidence type="ECO:0000256" key="15">
    <source>
        <dbReference type="RuleBase" id="RU365032"/>
    </source>
</evidence>
<evidence type="ECO:0000256" key="6">
    <source>
        <dbReference type="ARBA" id="ARBA00022553"/>
    </source>
</evidence>
<name>A0A3Q7Q2A7_CALUR</name>
<dbReference type="GO" id="GO:0006020">
    <property type="term" value="P:inositol metabolic process"/>
    <property type="evidence" value="ECO:0007669"/>
    <property type="project" value="TreeGrafter"/>
</dbReference>
<dbReference type="InterPro" id="IPR033379">
    <property type="entry name" value="Acid_Pase_AS"/>
</dbReference>
<dbReference type="InterPro" id="IPR037446">
    <property type="entry name" value="His_Pase_VIP1"/>
</dbReference>
<dbReference type="FunFam" id="3.40.50.11950:FF:000003">
    <property type="entry name" value="Inositol hexakisphosphate and diphosphoinositol-pentakisphosphate kinase"/>
    <property type="match status" value="1"/>
</dbReference>
<feature type="domain" description="VIP1 N-terminal" evidence="17">
    <location>
        <begin position="55"/>
        <end position="144"/>
    </location>
</feature>
<accession>A0A3Q7Q2A7</accession>